<dbReference type="Proteomes" id="UP001208570">
    <property type="component" value="Unassembled WGS sequence"/>
</dbReference>
<gene>
    <name evidence="1" type="ORF">LSH36_872g02004</name>
</gene>
<proteinExistence type="predicted"/>
<dbReference type="EMBL" id="JAODUP010000872">
    <property type="protein sequence ID" value="KAK2143167.1"/>
    <property type="molecule type" value="Genomic_DNA"/>
</dbReference>
<name>A0AAD9MRK9_9ANNE</name>
<organism evidence="1 2">
    <name type="scientific">Paralvinella palmiformis</name>
    <dbReference type="NCBI Taxonomy" id="53620"/>
    <lineage>
        <taxon>Eukaryota</taxon>
        <taxon>Metazoa</taxon>
        <taxon>Spiralia</taxon>
        <taxon>Lophotrochozoa</taxon>
        <taxon>Annelida</taxon>
        <taxon>Polychaeta</taxon>
        <taxon>Sedentaria</taxon>
        <taxon>Canalipalpata</taxon>
        <taxon>Terebellida</taxon>
        <taxon>Terebelliformia</taxon>
        <taxon>Alvinellidae</taxon>
        <taxon>Paralvinella</taxon>
    </lineage>
</organism>
<sequence>MLKASSLYLAYGDIAGDQVYDGDADHTVTYGINIPNQVDDKLLPNPGKIKVHILNGEIYPTDDRLIVVSSAAFEKPDPSKGQYFYHRQVNSTRDKDYLSCLLGGVSIAEAYVFTWVNFAVEDFPGVVRCEIDLREICDNKVSF</sequence>
<keyword evidence="2" id="KW-1185">Reference proteome</keyword>
<dbReference type="AlphaFoldDB" id="A0AAD9MRK9"/>
<protein>
    <submittedName>
        <fullName evidence="1">Uncharacterized protein</fullName>
    </submittedName>
</protein>
<reference evidence="1" key="1">
    <citation type="journal article" date="2023" name="Mol. Biol. Evol.">
        <title>Third-Generation Sequencing Reveals the Adaptive Role of the Epigenome in Three Deep-Sea Polychaetes.</title>
        <authorList>
            <person name="Perez M."/>
            <person name="Aroh O."/>
            <person name="Sun Y."/>
            <person name="Lan Y."/>
            <person name="Juniper S.K."/>
            <person name="Young C.R."/>
            <person name="Angers B."/>
            <person name="Qian P.Y."/>
        </authorList>
    </citation>
    <scope>NUCLEOTIDE SEQUENCE</scope>
    <source>
        <strain evidence="1">P08H-3</strain>
    </source>
</reference>
<evidence type="ECO:0000313" key="1">
    <source>
        <dbReference type="EMBL" id="KAK2143167.1"/>
    </source>
</evidence>
<evidence type="ECO:0000313" key="2">
    <source>
        <dbReference type="Proteomes" id="UP001208570"/>
    </source>
</evidence>
<comment type="caution">
    <text evidence="1">The sequence shown here is derived from an EMBL/GenBank/DDBJ whole genome shotgun (WGS) entry which is preliminary data.</text>
</comment>
<accession>A0AAD9MRK9</accession>